<reference evidence="2 3" key="1">
    <citation type="submission" date="2023-02" db="EMBL/GenBank/DDBJ databases">
        <title>Bacterial whole genomic sequence of Curvibacter sp. HBC61.</title>
        <authorList>
            <person name="Le V."/>
            <person name="Ko S.-R."/>
            <person name="Ahn C.-Y."/>
            <person name="Oh H.-M."/>
        </authorList>
    </citation>
    <scope>NUCLEOTIDE SEQUENCE [LARGE SCALE GENOMIC DNA]</scope>
    <source>
        <strain evidence="2 3">HBC61</strain>
    </source>
</reference>
<organism evidence="2 3">
    <name type="scientific">Curvibacter cyanobacteriorum</name>
    <dbReference type="NCBI Taxonomy" id="3026422"/>
    <lineage>
        <taxon>Bacteria</taxon>
        <taxon>Pseudomonadati</taxon>
        <taxon>Pseudomonadota</taxon>
        <taxon>Betaproteobacteria</taxon>
        <taxon>Burkholderiales</taxon>
        <taxon>Comamonadaceae</taxon>
        <taxon>Curvibacter</taxon>
    </lineage>
</organism>
<accession>A0ABT5MVX5</accession>
<keyword evidence="3" id="KW-1185">Reference proteome</keyword>
<dbReference type="InterPro" id="IPR032710">
    <property type="entry name" value="NTF2-like_dom_sf"/>
</dbReference>
<dbReference type="Proteomes" id="UP001528673">
    <property type="component" value="Unassembled WGS sequence"/>
</dbReference>
<dbReference type="Gene3D" id="3.10.450.50">
    <property type="match status" value="1"/>
</dbReference>
<dbReference type="EMBL" id="JAQSIP010000002">
    <property type="protein sequence ID" value="MDD0838199.1"/>
    <property type="molecule type" value="Genomic_DNA"/>
</dbReference>
<protein>
    <submittedName>
        <fullName evidence="2">Nuclear transport factor 2 family protein</fullName>
    </submittedName>
</protein>
<gene>
    <name evidence="2" type="ORF">PSQ40_06420</name>
</gene>
<evidence type="ECO:0000313" key="2">
    <source>
        <dbReference type="EMBL" id="MDD0838199.1"/>
    </source>
</evidence>
<evidence type="ECO:0000313" key="3">
    <source>
        <dbReference type="Proteomes" id="UP001528673"/>
    </source>
</evidence>
<feature type="domain" description="SnoaL-like" evidence="1">
    <location>
        <begin position="12"/>
        <end position="136"/>
    </location>
</feature>
<dbReference type="InterPro" id="IPR037401">
    <property type="entry name" value="SnoaL-like"/>
</dbReference>
<dbReference type="Pfam" id="PF13577">
    <property type="entry name" value="SnoaL_4"/>
    <property type="match status" value="1"/>
</dbReference>
<dbReference type="SUPFAM" id="SSF54427">
    <property type="entry name" value="NTF2-like"/>
    <property type="match status" value="1"/>
</dbReference>
<dbReference type="CDD" id="cd00531">
    <property type="entry name" value="NTF2_like"/>
    <property type="match status" value="1"/>
</dbReference>
<evidence type="ECO:0000259" key="1">
    <source>
        <dbReference type="Pfam" id="PF13577"/>
    </source>
</evidence>
<name>A0ABT5MVX5_9BURK</name>
<proteinExistence type="predicted"/>
<comment type="caution">
    <text evidence="2">The sequence shown here is derived from an EMBL/GenBank/DDBJ whole genome shotgun (WGS) entry which is preliminary data.</text>
</comment>
<sequence>MQSEEFKQQLTELMDREAIRECMNRYCRGIDRQDEQALRSAYWPDATDRHGPYQGSATGFIDWALQKLARDSLRSIHNITNMSITLAGQQAGVETYFLALQRDRDAQGVPREIFIAGRYVDRFEKRGQEWRIAARTVVYDWLRDLGTTEVTEAEHFGAVRQPLGSLCGSDPIYALLNSLPR</sequence>
<dbReference type="RefSeq" id="WP_273949811.1">
    <property type="nucleotide sequence ID" value="NZ_JAQSIP010000002.1"/>
</dbReference>